<keyword evidence="2" id="KW-1185">Reference proteome</keyword>
<accession>A0A378LRX6</accession>
<dbReference type="EMBL" id="UGPB01000001">
    <property type="protein sequence ID" value="STY29533.1"/>
    <property type="molecule type" value="Genomic_DNA"/>
</dbReference>
<name>A0A378LRX6_9GAMM</name>
<gene>
    <name evidence="1" type="ORF">NCTC11532_01720</name>
</gene>
<sequence length="60" mass="6831">MPIPTLYLKVSGLRKETNPGSCIAKILGWFHYQVIRFNVFVRITYLLNSANSANVFSLDI</sequence>
<reference evidence="1 2" key="1">
    <citation type="submission" date="2018-06" db="EMBL/GenBank/DDBJ databases">
        <authorList>
            <consortium name="Pathogen Informatics"/>
            <person name="Doyle S."/>
        </authorList>
    </citation>
    <scope>NUCLEOTIDE SEQUENCE [LARGE SCALE GENOMIC DNA]</scope>
    <source>
        <strain evidence="1 2">NCTC11532</strain>
    </source>
</reference>
<dbReference type="Proteomes" id="UP000255297">
    <property type="component" value="Unassembled WGS sequence"/>
</dbReference>
<protein>
    <submittedName>
        <fullName evidence="1">Uncharacterized protein</fullName>
    </submittedName>
</protein>
<organism evidence="1 2">
    <name type="scientific">Legionella wadsworthii</name>
    <dbReference type="NCBI Taxonomy" id="28088"/>
    <lineage>
        <taxon>Bacteria</taxon>
        <taxon>Pseudomonadati</taxon>
        <taxon>Pseudomonadota</taxon>
        <taxon>Gammaproteobacteria</taxon>
        <taxon>Legionellales</taxon>
        <taxon>Legionellaceae</taxon>
        <taxon>Legionella</taxon>
    </lineage>
</organism>
<evidence type="ECO:0000313" key="1">
    <source>
        <dbReference type="EMBL" id="STY29533.1"/>
    </source>
</evidence>
<proteinExistence type="predicted"/>
<dbReference type="AlphaFoldDB" id="A0A378LRX6"/>
<evidence type="ECO:0000313" key="2">
    <source>
        <dbReference type="Proteomes" id="UP000255297"/>
    </source>
</evidence>